<dbReference type="InterPro" id="IPR011013">
    <property type="entry name" value="Gal_mutarotase_sf_dom"/>
</dbReference>
<dbReference type="EMBL" id="ML178818">
    <property type="protein sequence ID" value="TFL04354.1"/>
    <property type="molecule type" value="Genomic_DNA"/>
</dbReference>
<feature type="chain" id="PRO_5022699930" evidence="4">
    <location>
        <begin position="20"/>
        <end position="392"/>
    </location>
</feature>
<keyword evidence="2" id="KW-0413">Isomerase</keyword>
<proteinExistence type="inferred from homology"/>
<dbReference type="STRING" id="1884261.A0A5C3R0X5"/>
<dbReference type="PANTHER" id="PTHR10091">
    <property type="entry name" value="ALDOSE-1-EPIMERASE"/>
    <property type="match status" value="1"/>
</dbReference>
<dbReference type="OrthoDB" id="274691at2759"/>
<dbReference type="PANTHER" id="PTHR10091:SF6">
    <property type="entry name" value="1-EPIMERASE, PUTATIVE (AFU_ORTHOLOGUE AFUA_3G13240)-RELATED"/>
    <property type="match status" value="1"/>
</dbReference>
<dbReference type="SUPFAM" id="SSF74650">
    <property type="entry name" value="Galactose mutarotase-like"/>
    <property type="match status" value="1"/>
</dbReference>
<dbReference type="InterPro" id="IPR014718">
    <property type="entry name" value="GH-type_carb-bd"/>
</dbReference>
<dbReference type="InterPro" id="IPR008183">
    <property type="entry name" value="Aldose_1/G6P_1-epimerase"/>
</dbReference>
<evidence type="ECO:0000256" key="1">
    <source>
        <dbReference type="ARBA" id="ARBA00006206"/>
    </source>
</evidence>
<evidence type="ECO:0000313" key="5">
    <source>
        <dbReference type="EMBL" id="TFL04354.1"/>
    </source>
</evidence>
<dbReference type="Pfam" id="PF01263">
    <property type="entry name" value="Aldose_epim"/>
    <property type="match status" value="1"/>
</dbReference>
<accession>A0A5C3R0X5</accession>
<dbReference type="GO" id="GO:0030246">
    <property type="term" value="F:carbohydrate binding"/>
    <property type="evidence" value="ECO:0007669"/>
    <property type="project" value="InterPro"/>
</dbReference>
<dbReference type="GO" id="GO:0006006">
    <property type="term" value="P:glucose metabolic process"/>
    <property type="evidence" value="ECO:0007669"/>
    <property type="project" value="TreeGrafter"/>
</dbReference>
<feature type="signal peptide" evidence="4">
    <location>
        <begin position="1"/>
        <end position="19"/>
    </location>
</feature>
<evidence type="ECO:0000256" key="4">
    <source>
        <dbReference type="SAM" id="SignalP"/>
    </source>
</evidence>
<dbReference type="CDD" id="cd09019">
    <property type="entry name" value="galactose_mutarotase_like"/>
    <property type="match status" value="1"/>
</dbReference>
<evidence type="ECO:0000256" key="2">
    <source>
        <dbReference type="ARBA" id="ARBA00023235"/>
    </source>
</evidence>
<gene>
    <name evidence="5" type="ORF">BDV98DRAFT_562110</name>
</gene>
<comment type="similarity">
    <text evidence="1">Belongs to the aldose epimerase family.</text>
</comment>
<dbReference type="InterPro" id="IPR047215">
    <property type="entry name" value="Galactose_mutarotase-like"/>
</dbReference>
<keyword evidence="4" id="KW-0732">Signal</keyword>
<dbReference type="Gene3D" id="2.70.98.10">
    <property type="match status" value="1"/>
</dbReference>
<keyword evidence="3" id="KW-0119">Carbohydrate metabolism</keyword>
<dbReference type="Proteomes" id="UP000305067">
    <property type="component" value="Unassembled WGS sequence"/>
</dbReference>
<dbReference type="GO" id="GO:0004034">
    <property type="term" value="F:aldose 1-epimerase activity"/>
    <property type="evidence" value="ECO:0007669"/>
    <property type="project" value="TreeGrafter"/>
</dbReference>
<keyword evidence="6" id="KW-1185">Reference proteome</keyword>
<organism evidence="5 6">
    <name type="scientific">Pterulicium gracile</name>
    <dbReference type="NCBI Taxonomy" id="1884261"/>
    <lineage>
        <taxon>Eukaryota</taxon>
        <taxon>Fungi</taxon>
        <taxon>Dikarya</taxon>
        <taxon>Basidiomycota</taxon>
        <taxon>Agaricomycotina</taxon>
        <taxon>Agaricomycetes</taxon>
        <taxon>Agaricomycetidae</taxon>
        <taxon>Agaricales</taxon>
        <taxon>Pleurotineae</taxon>
        <taxon>Pterulaceae</taxon>
        <taxon>Pterulicium</taxon>
    </lineage>
</organism>
<dbReference type="GO" id="GO:0033499">
    <property type="term" value="P:galactose catabolic process via UDP-galactose, Leloir pathway"/>
    <property type="evidence" value="ECO:0007669"/>
    <property type="project" value="TreeGrafter"/>
</dbReference>
<evidence type="ECO:0000313" key="6">
    <source>
        <dbReference type="Proteomes" id="UP000305067"/>
    </source>
</evidence>
<reference evidence="5 6" key="1">
    <citation type="journal article" date="2019" name="Nat. Ecol. Evol.">
        <title>Megaphylogeny resolves global patterns of mushroom evolution.</title>
        <authorList>
            <person name="Varga T."/>
            <person name="Krizsan K."/>
            <person name="Foldi C."/>
            <person name="Dima B."/>
            <person name="Sanchez-Garcia M."/>
            <person name="Sanchez-Ramirez S."/>
            <person name="Szollosi G.J."/>
            <person name="Szarkandi J.G."/>
            <person name="Papp V."/>
            <person name="Albert L."/>
            <person name="Andreopoulos W."/>
            <person name="Angelini C."/>
            <person name="Antonin V."/>
            <person name="Barry K.W."/>
            <person name="Bougher N.L."/>
            <person name="Buchanan P."/>
            <person name="Buyck B."/>
            <person name="Bense V."/>
            <person name="Catcheside P."/>
            <person name="Chovatia M."/>
            <person name="Cooper J."/>
            <person name="Damon W."/>
            <person name="Desjardin D."/>
            <person name="Finy P."/>
            <person name="Geml J."/>
            <person name="Haridas S."/>
            <person name="Hughes K."/>
            <person name="Justo A."/>
            <person name="Karasinski D."/>
            <person name="Kautmanova I."/>
            <person name="Kiss B."/>
            <person name="Kocsube S."/>
            <person name="Kotiranta H."/>
            <person name="LaButti K.M."/>
            <person name="Lechner B.E."/>
            <person name="Liimatainen K."/>
            <person name="Lipzen A."/>
            <person name="Lukacs Z."/>
            <person name="Mihaltcheva S."/>
            <person name="Morgado L.N."/>
            <person name="Niskanen T."/>
            <person name="Noordeloos M.E."/>
            <person name="Ohm R.A."/>
            <person name="Ortiz-Santana B."/>
            <person name="Ovrebo C."/>
            <person name="Racz N."/>
            <person name="Riley R."/>
            <person name="Savchenko A."/>
            <person name="Shiryaev A."/>
            <person name="Soop K."/>
            <person name="Spirin V."/>
            <person name="Szebenyi C."/>
            <person name="Tomsovsky M."/>
            <person name="Tulloss R.E."/>
            <person name="Uehling J."/>
            <person name="Grigoriev I.V."/>
            <person name="Vagvolgyi C."/>
            <person name="Papp T."/>
            <person name="Martin F.M."/>
            <person name="Miettinen O."/>
            <person name="Hibbett D.S."/>
            <person name="Nagy L.G."/>
        </authorList>
    </citation>
    <scope>NUCLEOTIDE SEQUENCE [LARGE SCALE GENOMIC DNA]</scope>
    <source>
        <strain evidence="5 6">CBS 309.79</strain>
    </source>
</reference>
<name>A0A5C3R0X5_9AGAR</name>
<evidence type="ECO:0000256" key="3">
    <source>
        <dbReference type="ARBA" id="ARBA00023277"/>
    </source>
</evidence>
<protein>
    <submittedName>
        <fullName evidence="5">Galactose mutarotase-like protein</fullName>
    </submittedName>
</protein>
<dbReference type="AlphaFoldDB" id="A0A5C3R0X5"/>
<sequence length="392" mass="43539">MKLRFNLSALLAFTALSYARKHHHHHHNETESAFEVITLEAVDASIQAQFIPFGATALAVNVLDKDGEYRDILLGYDEPTRYTNDSNYFGPIVGRYANRIRNGTFTIPISKNAEGPNPFEVVKNEHDGVNTLHGGEVGYNERPWTILNRDNHTVTFALFDSDGFQGFPGDVVSAVTYTLEENSVFKMSIRAIASNSTPIMMSGHHLWNLEGYKETQDLDGHIVQFNSSHFIATDGILIPTGELIPVEGTPMDFNEPRSIGEGIPETEGSEVCGTGCIGYDNCWVYDENNSTEPAFSMWSINSGIRMDVTTNQPALQIYSCNGIKGDIPIPRKASQGGPDTFYENFSCLVIEQQSWIDAINNPEFGIDQIYGPDRAYNWEATYAFSIFEDGSG</sequence>